<dbReference type="Proteomes" id="UP001631993">
    <property type="component" value="Unassembled WGS sequence"/>
</dbReference>
<evidence type="ECO:0000256" key="1">
    <source>
        <dbReference type="SAM" id="MobiDB-lite"/>
    </source>
</evidence>
<name>A0ABW9IFU7_STRGJ</name>
<keyword evidence="4" id="KW-1185">Reference proteome</keyword>
<comment type="caution">
    <text evidence="3">The sequence shown here is derived from an EMBL/GenBank/DDBJ whole genome shotgun (WGS) entry which is preliminary data.</text>
</comment>
<feature type="region of interest" description="Disordered" evidence="1">
    <location>
        <begin position="17"/>
        <end position="39"/>
    </location>
</feature>
<proteinExistence type="predicted"/>
<accession>A0ABW9IFU7</accession>
<feature type="region of interest" description="Disordered" evidence="1">
    <location>
        <begin position="242"/>
        <end position="267"/>
    </location>
</feature>
<dbReference type="RefSeq" id="WP_369279293.1">
    <property type="nucleotide sequence ID" value="NZ_JBJVMW010000002.1"/>
</dbReference>
<organism evidence="3 4">
    <name type="scientific">Streptomyces galilaeus</name>
    <dbReference type="NCBI Taxonomy" id="33899"/>
    <lineage>
        <taxon>Bacteria</taxon>
        <taxon>Bacillati</taxon>
        <taxon>Actinomycetota</taxon>
        <taxon>Actinomycetes</taxon>
        <taxon>Kitasatosporales</taxon>
        <taxon>Streptomycetaceae</taxon>
        <taxon>Streptomyces</taxon>
    </lineage>
</organism>
<feature type="signal peptide" evidence="2">
    <location>
        <begin position="1"/>
        <end position="18"/>
    </location>
</feature>
<evidence type="ECO:0000313" key="4">
    <source>
        <dbReference type="Proteomes" id="UP001631993"/>
    </source>
</evidence>
<protein>
    <submittedName>
        <fullName evidence="3">PKD domain-containing protein</fullName>
    </submittedName>
</protein>
<evidence type="ECO:0000313" key="3">
    <source>
        <dbReference type="EMBL" id="MFM9646048.1"/>
    </source>
</evidence>
<dbReference type="EMBL" id="JBJVNE010000003">
    <property type="protein sequence ID" value="MFM9646048.1"/>
    <property type="molecule type" value="Genomic_DNA"/>
</dbReference>
<reference evidence="3 4" key="1">
    <citation type="submission" date="2024-12" db="EMBL/GenBank/DDBJ databases">
        <title>Forecasting of Potato common scab and diversities of Pathogenic streptomyces spp. in china.</title>
        <authorList>
            <person name="Handique U."/>
            <person name="Wu J."/>
        </authorList>
    </citation>
    <scope>NUCLEOTIDE SEQUENCE [LARGE SCALE GENOMIC DNA]</scope>
    <source>
        <strain evidence="3 4">ZRIMU1585</strain>
    </source>
</reference>
<sequence>MFAVLLGALVLPAQPVSATESDSAPLSEGRQALADAKASGRRVEVAGERSERTTVYANPDGFTFTLEESAVPVRVAAPGGGWQVPDATLVKRSGGLVGPKSAAVEVEFSAGGDKAPLARIAHQGRSLELDWPAVLPAPQLNGASAVYGDVLPGVDLKVTATPESFQPVFVVKTPEAAANDELQKLTFGLKAQGLDVREGASGNLAAVDGSGRTVFRSPPARMWDSAGEAASTQTQLVTVDTPGTAEVEPSDPSESAPSGSGLEPGQGDAVARMDVAVTDDSLSVVPDAKMLSTTEASAFPLFIDPTVSWGESERTLLRSDGYESYGWTNGDDDQGKGAGKCGTWNGYYCGPGYVQKLYFEFSPASLKGKNILDATFRVTEPWAFQCDPRWVDLVRTNNISSATTWSSRPAELDLMVDRDISAGRGSLCDPDSPDAPVEFNDNAAETNENLTPTVRDFAAGKFSRLTLQIKAHDEGDTAAWKRFKNDATLAVKYVGLPDTPTEVGIVSGSSYVCASNSAVPNIVSDPTPLVQGKPRTASGGSVGASLRIRWRTEKYDGTTWALAHTDLDSPTSGYVGNLIRQPKTLPTLQEGALYRLRALTLSYYEDGTNRLNSGYSAPCYFKVDSTAPKAPQVTFGTPYTECLANDCVAHGGPGVPGTFTFKPAAVDTNVVAYQYKLSSDTAWSADRAASSPTFTVTPKQAGKHTVYVRAKDNVGTGRYGAETPVEFMVAEAQAVGQWHFSEDKDAALDTATVDGSDDATLSTGAVRDERGRRGEVKRDAAGTPLQTPFTDKGLILNGTTGYAATTGTVLDTSLS</sequence>
<feature type="chain" id="PRO_5047228930" evidence="2">
    <location>
        <begin position="19"/>
        <end position="815"/>
    </location>
</feature>
<gene>
    <name evidence="3" type="ORF">ACKI1S_07845</name>
</gene>
<keyword evidence="2" id="KW-0732">Signal</keyword>
<evidence type="ECO:0000256" key="2">
    <source>
        <dbReference type="SAM" id="SignalP"/>
    </source>
</evidence>